<protein>
    <submittedName>
        <fullName evidence="6">Anti_prolifrtn domain-containing protein</fullName>
    </submittedName>
</protein>
<gene>
    <name evidence="4" type="ORF">SCUD_LOCUS14179</name>
</gene>
<dbReference type="GO" id="GO:0003714">
    <property type="term" value="F:transcription corepressor activity"/>
    <property type="evidence" value="ECO:0007669"/>
    <property type="project" value="TreeGrafter"/>
</dbReference>
<name>A0A183KGN0_9TREM</name>
<dbReference type="GO" id="GO:0005737">
    <property type="term" value="C:cytoplasm"/>
    <property type="evidence" value="ECO:0007669"/>
    <property type="project" value="TreeGrafter"/>
</dbReference>
<feature type="domain" description="Anti-proliferative protein" evidence="3">
    <location>
        <begin position="1"/>
        <end position="107"/>
    </location>
</feature>
<dbReference type="Pfam" id="PF07742">
    <property type="entry name" value="BTG"/>
    <property type="match status" value="1"/>
</dbReference>
<dbReference type="OrthoDB" id="19928at2759"/>
<reference evidence="4 5" key="2">
    <citation type="submission" date="2018-11" db="EMBL/GenBank/DDBJ databases">
        <authorList>
            <consortium name="Pathogen Informatics"/>
        </authorList>
    </citation>
    <scope>NUCLEOTIDE SEQUENCE [LARGE SCALE GENOMIC DNA]</scope>
    <source>
        <strain evidence="4">Dakar</strain>
        <strain evidence="5">Dakar, Senegal</strain>
    </source>
</reference>
<evidence type="ECO:0000256" key="1">
    <source>
        <dbReference type="ARBA" id="ARBA00007989"/>
    </source>
</evidence>
<evidence type="ECO:0000313" key="5">
    <source>
        <dbReference type="Proteomes" id="UP000279833"/>
    </source>
</evidence>
<sequence>MFVEITVAVNYILSHLYTKLPRRRVDSFGEELEKYLLAKFQHHWYPSDPLRDSAYRCINSVGPQVDLLLPEAAAVSGLEWSEIETCLPEGLIISVDPGHVVCQYTQSNCTGHDRFLSNHWPSSPISLSSSGCSSASSISSSNLTNSSQITHQVLYSLQGGWITNNTNMLDGSKRGQFLTKLRRFENDHGDLLSTAAALSVLVEPDEGIDTKFEPNTMYGVNSLALNYSNWNNESSVIGTSVINQEEPSRTEPNEFDLKSINPLQAEMYHEKEMSKTMNTFPWGVSENVKESFLSITGNDPIGGTPSTTQSVIFNAKTNTFHSFHRSSSNPPHSGQLTTTHGKESIALSANFENSNVLCSKSDQPFNQMFTNPLPKSYPTYIQPLNSSHPFVQKSTSTPSFTAATFAQTKFGSTKLKSHPKRTPTRILSPATVQQTITANENFLSNDSVLTNFLTNNQRFDASNSSNMSAFRSFLPMNIDINTTKQTGYITMNESNISDHNDYLNINLHENGNSVSEMKFLPISFLQRNTYNRSNNNHINNNDTFLISNLENYLLNSSEDTSPNSVLERIHLNEVHNDGHTATSYWQSSFEKHLQSTNMTMVTTDEIDLKSDNTDFTNLADCTNWNNNYYSSANRTTFNHVSNNLLLDNNFKSNLTGLSSICVSSPAEQHQTQQQQVNMKTNENLTGSIEAPTSNDVSNINNDCLLDDVLLSTQMVNLLLEEDSLTDSNYRENVFNYLHSDDDDEIEGFKDIKSHLTLTNKESDQNGKDIHTDNSISCNNGHLAFKEVEPITKYNESNLIHTGTSIAGSVTDNMPSMVAT</sequence>
<dbReference type="WBParaSite" id="SCUD_0001418201-mRNA-1">
    <property type="protein sequence ID" value="SCUD_0001418201-mRNA-1"/>
    <property type="gene ID" value="SCUD_0001418201"/>
</dbReference>
<dbReference type="PANTHER" id="PTHR17537">
    <property type="entry name" value="TRANSDUCER OF ERBB2 TOB"/>
    <property type="match status" value="1"/>
</dbReference>
<dbReference type="GO" id="GO:0005634">
    <property type="term" value="C:nucleus"/>
    <property type="evidence" value="ECO:0007669"/>
    <property type="project" value="TreeGrafter"/>
</dbReference>
<comment type="similarity">
    <text evidence="1">Belongs to the BTG family.</text>
</comment>
<dbReference type="InterPro" id="IPR002087">
    <property type="entry name" value="Anti_prolifrtn"/>
</dbReference>
<dbReference type="Gene3D" id="3.90.640.90">
    <property type="entry name" value="Anti-proliferative protein, N-terminal domain"/>
    <property type="match status" value="1"/>
</dbReference>
<evidence type="ECO:0000313" key="4">
    <source>
        <dbReference type="EMBL" id="VDP55562.1"/>
    </source>
</evidence>
<evidence type="ECO:0000259" key="3">
    <source>
        <dbReference type="SMART" id="SM00099"/>
    </source>
</evidence>
<reference evidence="6" key="1">
    <citation type="submission" date="2016-06" db="UniProtKB">
        <authorList>
            <consortium name="WormBaseParasite"/>
        </authorList>
    </citation>
    <scope>IDENTIFICATION</scope>
</reference>
<accession>A0A183KGN0</accession>
<organism evidence="6">
    <name type="scientific">Schistosoma curassoni</name>
    <dbReference type="NCBI Taxonomy" id="6186"/>
    <lineage>
        <taxon>Eukaryota</taxon>
        <taxon>Metazoa</taxon>
        <taxon>Spiralia</taxon>
        <taxon>Lophotrochozoa</taxon>
        <taxon>Platyhelminthes</taxon>
        <taxon>Trematoda</taxon>
        <taxon>Digenea</taxon>
        <taxon>Strigeidida</taxon>
        <taxon>Schistosomatoidea</taxon>
        <taxon>Schistosomatidae</taxon>
        <taxon>Schistosoma</taxon>
    </lineage>
</organism>
<dbReference type="InterPro" id="IPR015676">
    <property type="entry name" value="Tob1/2"/>
</dbReference>
<dbReference type="Proteomes" id="UP000279833">
    <property type="component" value="Unassembled WGS sequence"/>
</dbReference>
<keyword evidence="5" id="KW-1185">Reference proteome</keyword>
<dbReference type="SMART" id="SM00099">
    <property type="entry name" value="btg1"/>
    <property type="match status" value="1"/>
</dbReference>
<dbReference type="PANTHER" id="PTHR17537:SF5">
    <property type="entry name" value="TRANSDUCER OF ERBB2, ISOFORM A"/>
    <property type="match status" value="1"/>
</dbReference>
<proteinExistence type="inferred from homology"/>
<dbReference type="STRING" id="6186.A0A183KGN0"/>
<dbReference type="InterPro" id="IPR036054">
    <property type="entry name" value="BTG-like_sf"/>
</dbReference>
<dbReference type="AlphaFoldDB" id="A0A183KGN0"/>
<evidence type="ECO:0000256" key="2">
    <source>
        <dbReference type="ARBA" id="ARBA00022553"/>
    </source>
</evidence>
<keyword evidence="2" id="KW-0597">Phosphoprotein</keyword>
<dbReference type="SUPFAM" id="SSF160696">
    <property type="entry name" value="BTG domain-like"/>
    <property type="match status" value="1"/>
</dbReference>
<evidence type="ECO:0000313" key="6">
    <source>
        <dbReference type="WBParaSite" id="SCUD_0001418201-mRNA-1"/>
    </source>
</evidence>
<dbReference type="EMBL" id="UZAK01036483">
    <property type="protein sequence ID" value="VDP55562.1"/>
    <property type="molecule type" value="Genomic_DNA"/>
</dbReference>